<accession>A0A917IE74</accession>
<dbReference type="Pfam" id="PF05958">
    <property type="entry name" value="tRNA_U5-meth_tr"/>
    <property type="match status" value="1"/>
</dbReference>
<evidence type="ECO:0000256" key="1">
    <source>
        <dbReference type="ARBA" id="ARBA00022603"/>
    </source>
</evidence>
<dbReference type="AlphaFoldDB" id="A0A917IE74"/>
<feature type="binding site" evidence="4">
    <location>
        <position position="362"/>
    </location>
    <ligand>
        <name>S-adenosyl-L-methionine</name>
        <dbReference type="ChEBI" id="CHEBI:59789"/>
    </ligand>
</feature>
<feature type="region of interest" description="Disordered" evidence="5">
    <location>
        <begin position="205"/>
        <end position="235"/>
    </location>
</feature>
<dbReference type="InterPro" id="IPR029063">
    <property type="entry name" value="SAM-dependent_MTases_sf"/>
</dbReference>
<protein>
    <submittedName>
        <fullName evidence="7">23S rRNA methyltransferase</fullName>
    </submittedName>
</protein>
<feature type="binding site" evidence="4">
    <location>
        <position position="310"/>
    </location>
    <ligand>
        <name>S-adenosyl-L-methionine</name>
        <dbReference type="ChEBI" id="CHEBI:59789"/>
    </ligand>
</feature>
<keyword evidence="3 4" id="KW-0949">S-adenosyl-L-methionine</keyword>
<comment type="caution">
    <text evidence="7">The sequence shown here is derived from an EMBL/GenBank/DDBJ whole genome shotgun (WGS) entry which is preliminary data.</text>
</comment>
<reference evidence="7" key="1">
    <citation type="journal article" date="2014" name="Int. J. Syst. Evol. Microbiol.">
        <title>Complete genome sequence of Corynebacterium casei LMG S-19264T (=DSM 44701T), isolated from a smear-ripened cheese.</title>
        <authorList>
            <consortium name="US DOE Joint Genome Institute (JGI-PGF)"/>
            <person name="Walter F."/>
            <person name="Albersmeier A."/>
            <person name="Kalinowski J."/>
            <person name="Ruckert C."/>
        </authorList>
    </citation>
    <scope>NUCLEOTIDE SEQUENCE</scope>
    <source>
        <strain evidence="7">CGMCC 1.15794</strain>
    </source>
</reference>
<dbReference type="RefSeq" id="WP_188754892.1">
    <property type="nucleotide sequence ID" value="NZ_BMJY01000002.1"/>
</dbReference>
<dbReference type="SUPFAM" id="SSF50249">
    <property type="entry name" value="Nucleic acid-binding proteins"/>
    <property type="match status" value="1"/>
</dbReference>
<dbReference type="Gene3D" id="2.40.50.140">
    <property type="entry name" value="Nucleic acid-binding proteins"/>
    <property type="match status" value="1"/>
</dbReference>
<organism evidence="7 8">
    <name type="scientific">Microbacterium album</name>
    <dbReference type="NCBI Taxonomy" id="2053191"/>
    <lineage>
        <taxon>Bacteria</taxon>
        <taxon>Bacillati</taxon>
        <taxon>Actinomycetota</taxon>
        <taxon>Actinomycetes</taxon>
        <taxon>Micrococcales</taxon>
        <taxon>Microbacteriaceae</taxon>
        <taxon>Microbacterium</taxon>
    </lineage>
</organism>
<feature type="active site" description="Nucleophile" evidence="4">
    <location>
        <position position="389"/>
    </location>
</feature>
<feature type="binding site" evidence="4">
    <location>
        <position position="287"/>
    </location>
    <ligand>
        <name>S-adenosyl-L-methionine</name>
        <dbReference type="ChEBI" id="CHEBI:59789"/>
    </ligand>
</feature>
<evidence type="ECO:0000256" key="5">
    <source>
        <dbReference type="SAM" id="MobiDB-lite"/>
    </source>
</evidence>
<evidence type="ECO:0000313" key="8">
    <source>
        <dbReference type="Proteomes" id="UP000657592"/>
    </source>
</evidence>
<comment type="similarity">
    <text evidence="4">Belongs to the class I-like SAM-binding methyltransferase superfamily. RNA M5U methyltransferase family.</text>
</comment>
<dbReference type="InterPro" id="IPR012340">
    <property type="entry name" value="NA-bd_OB-fold"/>
</dbReference>
<dbReference type="InterPro" id="IPR010280">
    <property type="entry name" value="U5_MeTrfase_fam"/>
</dbReference>
<feature type="domain" description="TRAM" evidence="6">
    <location>
        <begin position="1"/>
        <end position="64"/>
    </location>
</feature>
<dbReference type="PANTHER" id="PTHR11061:SF30">
    <property type="entry name" value="TRNA (URACIL(54)-C(5))-METHYLTRANSFERASE"/>
    <property type="match status" value="1"/>
</dbReference>
<evidence type="ECO:0000259" key="6">
    <source>
        <dbReference type="PROSITE" id="PS50926"/>
    </source>
</evidence>
<dbReference type="PANTHER" id="PTHR11061">
    <property type="entry name" value="RNA M5U METHYLTRANSFERASE"/>
    <property type="match status" value="1"/>
</dbReference>
<keyword evidence="2 4" id="KW-0808">Transferase</keyword>
<dbReference type="PROSITE" id="PS50926">
    <property type="entry name" value="TRAM"/>
    <property type="match status" value="1"/>
</dbReference>
<dbReference type="GO" id="GO:0070475">
    <property type="term" value="P:rRNA base methylation"/>
    <property type="evidence" value="ECO:0007669"/>
    <property type="project" value="TreeGrafter"/>
</dbReference>
<dbReference type="Proteomes" id="UP000657592">
    <property type="component" value="Unassembled WGS sequence"/>
</dbReference>
<feature type="compositionally biased region" description="Basic residues" evidence="5">
    <location>
        <begin position="214"/>
        <end position="228"/>
    </location>
</feature>
<evidence type="ECO:0000313" key="7">
    <source>
        <dbReference type="EMBL" id="GGH37424.1"/>
    </source>
</evidence>
<dbReference type="InterPro" id="IPR002792">
    <property type="entry name" value="TRAM_dom"/>
</dbReference>
<evidence type="ECO:0000256" key="2">
    <source>
        <dbReference type="ARBA" id="ARBA00022679"/>
    </source>
</evidence>
<keyword evidence="1 4" id="KW-0489">Methyltransferase</keyword>
<dbReference type="PROSITE" id="PS51687">
    <property type="entry name" value="SAM_MT_RNA_M5U"/>
    <property type="match status" value="1"/>
</dbReference>
<feature type="binding site" evidence="4">
    <location>
        <position position="257"/>
    </location>
    <ligand>
        <name>S-adenosyl-L-methionine</name>
        <dbReference type="ChEBI" id="CHEBI:59789"/>
    </ligand>
</feature>
<dbReference type="Pfam" id="PF01938">
    <property type="entry name" value="TRAM"/>
    <property type="match status" value="1"/>
</dbReference>
<dbReference type="GO" id="GO:0070041">
    <property type="term" value="F:rRNA (uridine-C5-)-methyltransferase activity"/>
    <property type="evidence" value="ECO:0007669"/>
    <property type="project" value="TreeGrafter"/>
</dbReference>
<evidence type="ECO:0000256" key="3">
    <source>
        <dbReference type="ARBA" id="ARBA00022691"/>
    </source>
</evidence>
<dbReference type="Gene3D" id="3.40.50.150">
    <property type="entry name" value="Vaccinia Virus protein VP39"/>
    <property type="match status" value="1"/>
</dbReference>
<reference evidence="7" key="2">
    <citation type="submission" date="2020-09" db="EMBL/GenBank/DDBJ databases">
        <authorList>
            <person name="Sun Q."/>
            <person name="Zhou Y."/>
        </authorList>
    </citation>
    <scope>NUCLEOTIDE SEQUENCE</scope>
    <source>
        <strain evidence="7">CGMCC 1.15794</strain>
    </source>
</reference>
<evidence type="ECO:0000256" key="4">
    <source>
        <dbReference type="PROSITE-ProRule" id="PRU01024"/>
    </source>
</evidence>
<name>A0A917IE74_9MICO</name>
<dbReference type="SUPFAM" id="SSF53335">
    <property type="entry name" value="S-adenosyl-L-methionine-dependent methyltransferases"/>
    <property type="match status" value="1"/>
</dbReference>
<gene>
    <name evidence="7" type="ORF">GCM10010921_07280</name>
</gene>
<sequence length="431" mass="45499">MQSGDIIELDVTGVAHGGVFVGRHGASDDSRGRVVFVPDALPGECVRVRIGEVKKSFARGEVLEVLDASPDRRPHVWPEADVANAPERRPGGADFGHVALARQRELKAQVLREAFERFAGGAVDAPVVGPEAVLGAEHPAVGDTADGTGYRTRVSLHVDDEGRIGPYASRSHTVIPVGSHPLATPEVAAVALALRSAAPGRVDLVQPDDGGVRTIRRPARPAGGRRPRPAQDDAASEVVVQRVGEREFQLEAGGFWQVHRAAAATLDRAVRDALGEVTSDAWHLDLYGGVGLFAAALGELAGGARLTTVESDPRASAYAETNLADLGAEAVGARVDRFLSRLRAQASLFDREMLARGVALLDPPRSGAGREVVESLADLGPARVAYVACDPVALARDVGYFRGLGYELRSIAAFDLFPNSHHVEAVAVLGR</sequence>
<keyword evidence="8" id="KW-1185">Reference proteome</keyword>
<proteinExistence type="inferred from homology"/>
<dbReference type="EMBL" id="BMJY01000002">
    <property type="protein sequence ID" value="GGH37424.1"/>
    <property type="molecule type" value="Genomic_DNA"/>
</dbReference>